<gene>
    <name evidence="1" type="ORF">DHETER_LOCUS15004</name>
</gene>
<dbReference type="EMBL" id="CAJVPU010049099">
    <property type="protein sequence ID" value="CAG8756786.1"/>
    <property type="molecule type" value="Genomic_DNA"/>
</dbReference>
<name>A0ACA9QPJ2_9GLOM</name>
<protein>
    <submittedName>
        <fullName evidence="1">148_t:CDS:1</fullName>
    </submittedName>
</protein>
<comment type="caution">
    <text evidence="1">The sequence shown here is derived from an EMBL/GenBank/DDBJ whole genome shotgun (WGS) entry which is preliminary data.</text>
</comment>
<proteinExistence type="predicted"/>
<dbReference type="Proteomes" id="UP000789702">
    <property type="component" value="Unassembled WGS sequence"/>
</dbReference>
<feature type="non-terminal residue" evidence="1">
    <location>
        <position position="1"/>
    </location>
</feature>
<feature type="non-terminal residue" evidence="1">
    <location>
        <position position="106"/>
    </location>
</feature>
<evidence type="ECO:0000313" key="1">
    <source>
        <dbReference type="EMBL" id="CAG8756786.1"/>
    </source>
</evidence>
<reference evidence="1" key="1">
    <citation type="submission" date="2021-06" db="EMBL/GenBank/DDBJ databases">
        <authorList>
            <person name="Kallberg Y."/>
            <person name="Tangrot J."/>
            <person name="Rosling A."/>
        </authorList>
    </citation>
    <scope>NUCLEOTIDE SEQUENCE</scope>
    <source>
        <strain evidence="1">IL203A</strain>
    </source>
</reference>
<organism evidence="1 2">
    <name type="scientific">Dentiscutata heterogama</name>
    <dbReference type="NCBI Taxonomy" id="1316150"/>
    <lineage>
        <taxon>Eukaryota</taxon>
        <taxon>Fungi</taxon>
        <taxon>Fungi incertae sedis</taxon>
        <taxon>Mucoromycota</taxon>
        <taxon>Glomeromycotina</taxon>
        <taxon>Glomeromycetes</taxon>
        <taxon>Diversisporales</taxon>
        <taxon>Gigasporaceae</taxon>
        <taxon>Dentiscutata</taxon>
    </lineage>
</organism>
<evidence type="ECO:0000313" key="2">
    <source>
        <dbReference type="Proteomes" id="UP000789702"/>
    </source>
</evidence>
<sequence>DGFKEFSQEMINIEAKKIKSNLTTKLNPIFQTVGENWQLNEQILAISKFPNISHTGDNIKKVIFELLKSYNLIPDRTIKRYVFITDSGANFLTAFKNYNHLPYIAH</sequence>
<keyword evidence="2" id="KW-1185">Reference proteome</keyword>
<accession>A0ACA9QPJ2</accession>